<gene>
    <name evidence="8" type="ORF">N7494_008805</name>
</gene>
<dbReference type="FunFam" id="3.10.50.40:FF:000025">
    <property type="entry name" value="Peptidylprolyl isomerase"/>
    <property type="match status" value="1"/>
</dbReference>
<dbReference type="Pfam" id="PF00254">
    <property type="entry name" value="FKBP_C"/>
    <property type="match status" value="1"/>
</dbReference>
<comment type="catalytic activity">
    <reaction evidence="1 6">
        <text>[protein]-peptidylproline (omega=180) = [protein]-peptidylproline (omega=0)</text>
        <dbReference type="Rhea" id="RHEA:16237"/>
        <dbReference type="Rhea" id="RHEA-COMP:10747"/>
        <dbReference type="Rhea" id="RHEA-COMP:10748"/>
        <dbReference type="ChEBI" id="CHEBI:83833"/>
        <dbReference type="ChEBI" id="CHEBI:83834"/>
        <dbReference type="EC" id="5.2.1.8"/>
    </reaction>
</comment>
<dbReference type="InterPro" id="IPR050689">
    <property type="entry name" value="FKBP-type_PPIase"/>
</dbReference>
<evidence type="ECO:0000259" key="7">
    <source>
        <dbReference type="PROSITE" id="PS50059"/>
    </source>
</evidence>
<proteinExistence type="inferred from homology"/>
<keyword evidence="3 6" id="KW-0697">Rotamase</keyword>
<dbReference type="GO" id="GO:0005737">
    <property type="term" value="C:cytoplasm"/>
    <property type="evidence" value="ECO:0007669"/>
    <property type="project" value="TreeGrafter"/>
</dbReference>
<comment type="similarity">
    <text evidence="5">Belongs to the FKBP-type PPIase family. FKBP1 subfamily.</text>
</comment>
<evidence type="ECO:0000256" key="2">
    <source>
        <dbReference type="ARBA" id="ARBA00002388"/>
    </source>
</evidence>
<name>A0AAD6CNP5_9EURO</name>
<dbReference type="GO" id="GO:0003755">
    <property type="term" value="F:peptidyl-prolyl cis-trans isomerase activity"/>
    <property type="evidence" value="ECO:0007669"/>
    <property type="project" value="UniProtKB-KW"/>
</dbReference>
<dbReference type="SUPFAM" id="SSF54534">
    <property type="entry name" value="FKBP-like"/>
    <property type="match status" value="1"/>
</dbReference>
<dbReference type="EC" id="5.2.1.8" evidence="6"/>
<keyword evidence="4 6" id="KW-0413">Isomerase</keyword>
<keyword evidence="9" id="KW-1185">Reference proteome</keyword>
<evidence type="ECO:0000313" key="9">
    <source>
        <dbReference type="Proteomes" id="UP001220324"/>
    </source>
</evidence>
<accession>A0AAD6CNP5</accession>
<evidence type="ECO:0000313" key="8">
    <source>
        <dbReference type="EMBL" id="KAJ5532253.1"/>
    </source>
</evidence>
<dbReference type="InterPro" id="IPR046357">
    <property type="entry name" value="PPIase_dom_sf"/>
</dbReference>
<dbReference type="PANTHER" id="PTHR10516:SF443">
    <property type="entry name" value="FK506-BINDING PROTEIN 59-RELATED"/>
    <property type="match status" value="1"/>
</dbReference>
<comment type="caution">
    <text evidence="8">The sequence shown here is derived from an EMBL/GenBank/DDBJ whole genome shotgun (WGS) entry which is preliminary data.</text>
</comment>
<dbReference type="Proteomes" id="UP001220324">
    <property type="component" value="Unassembled WGS sequence"/>
</dbReference>
<dbReference type="PROSITE" id="PS50059">
    <property type="entry name" value="FKBP_PPIASE"/>
    <property type="match status" value="1"/>
</dbReference>
<organism evidence="8 9">
    <name type="scientific">Penicillium frequentans</name>
    <dbReference type="NCBI Taxonomy" id="3151616"/>
    <lineage>
        <taxon>Eukaryota</taxon>
        <taxon>Fungi</taxon>
        <taxon>Dikarya</taxon>
        <taxon>Ascomycota</taxon>
        <taxon>Pezizomycotina</taxon>
        <taxon>Eurotiomycetes</taxon>
        <taxon>Eurotiomycetidae</taxon>
        <taxon>Eurotiales</taxon>
        <taxon>Aspergillaceae</taxon>
        <taxon>Penicillium</taxon>
    </lineage>
</organism>
<dbReference type="PANTHER" id="PTHR10516">
    <property type="entry name" value="PEPTIDYL-PROLYL CIS-TRANS ISOMERASE"/>
    <property type="match status" value="1"/>
</dbReference>
<dbReference type="Gene3D" id="3.10.50.40">
    <property type="match status" value="1"/>
</dbReference>
<dbReference type="InterPro" id="IPR001179">
    <property type="entry name" value="PPIase_FKBP_dom"/>
</dbReference>
<reference evidence="8 9" key="1">
    <citation type="journal article" date="2023" name="IMA Fungus">
        <title>Comparative genomic study of the Penicillium genus elucidates a diverse pangenome and 15 lateral gene transfer events.</title>
        <authorList>
            <person name="Petersen C."/>
            <person name="Sorensen T."/>
            <person name="Nielsen M.R."/>
            <person name="Sondergaard T.E."/>
            <person name="Sorensen J.L."/>
            <person name="Fitzpatrick D.A."/>
            <person name="Frisvad J.C."/>
            <person name="Nielsen K.L."/>
        </authorList>
    </citation>
    <scope>NUCLEOTIDE SEQUENCE [LARGE SCALE GENOMIC DNA]</scope>
    <source>
        <strain evidence="8 9">IBT 35679</strain>
    </source>
</reference>
<sequence>MAVEGLKAFEKILISAGNKVDFPAIGAMIEMHYTGCLYDPKAPNNMGTKFDSSYDRGTPLASKIGVGRLIKGWDVGVPQMSLGEKAFLQIPYDMAYGERGFPPVIPPKADLVFQVELVSIGGKRA</sequence>
<dbReference type="EMBL" id="JAQIZZ010000007">
    <property type="protein sequence ID" value="KAJ5532253.1"/>
    <property type="molecule type" value="Genomic_DNA"/>
</dbReference>
<evidence type="ECO:0000256" key="1">
    <source>
        <dbReference type="ARBA" id="ARBA00000971"/>
    </source>
</evidence>
<evidence type="ECO:0000256" key="5">
    <source>
        <dbReference type="ARBA" id="ARBA00038106"/>
    </source>
</evidence>
<evidence type="ECO:0000256" key="3">
    <source>
        <dbReference type="ARBA" id="ARBA00023110"/>
    </source>
</evidence>
<evidence type="ECO:0000256" key="6">
    <source>
        <dbReference type="PROSITE-ProRule" id="PRU00277"/>
    </source>
</evidence>
<dbReference type="AlphaFoldDB" id="A0AAD6CNP5"/>
<comment type="function">
    <text evidence="2">PPIases accelerate the folding of proteins. It catalyzes the cis-trans isomerization of proline imidic peptide bonds in oligopeptides.</text>
</comment>
<feature type="domain" description="PPIase FKBP-type" evidence="7">
    <location>
        <begin position="26"/>
        <end position="121"/>
    </location>
</feature>
<evidence type="ECO:0000256" key="4">
    <source>
        <dbReference type="ARBA" id="ARBA00023235"/>
    </source>
</evidence>
<protein>
    <recommendedName>
        <fullName evidence="6">peptidylprolyl isomerase</fullName>
        <ecNumber evidence="6">5.2.1.8</ecNumber>
    </recommendedName>
</protein>